<dbReference type="AlphaFoldDB" id="A0A7C5JXA5"/>
<dbReference type="GO" id="GO:0006979">
    <property type="term" value="P:response to oxidative stress"/>
    <property type="evidence" value="ECO:0007669"/>
    <property type="project" value="TreeGrafter"/>
</dbReference>
<sequence>MGKLDLLSGNKAVAYGAKLSRVQVISAYPITPQTPIVEYLAEFIANGELDAEYIYPEGEHSAIAAALAATIGGARGFTATCAQGLGYAFEVVAQAPAYRAPLVMAVANRTLGWYWSVASDYSDSMPTRDLGWIQFYAESCQEALDGVIQMYRITEDERVLLPGMVCLDGFHLSHSSEPVDIPDQDEVDEYLPPRKIYKHTTDPTESESYVYPSLPVSLHTTYRKIFENAMQRTKDVICEVTREFSERFERDTHGLVEEYNTDGAELLLITMGSMSTAAKRAVDRLRGEGVKVGLVRMRFFRPFPSEEILRIVEKNGVKAIGVVNRAISHGTSMDPLGAEVAATLYELKNRPNIINFIAGMGGGDVSIRDFESMVNKLTNTLNKENVRETMYVEHPIKIENPSVKFSDAIY</sequence>
<keyword evidence="5" id="KW-0670">Pyruvate</keyword>
<dbReference type="InterPro" id="IPR033412">
    <property type="entry name" value="PFOR_II"/>
</dbReference>
<dbReference type="InterPro" id="IPR009014">
    <property type="entry name" value="Transketo_C/PFOR_II"/>
</dbReference>
<comment type="caution">
    <text evidence="5">The sequence shown here is derived from an EMBL/GenBank/DDBJ whole genome shotgun (WGS) entry which is preliminary data.</text>
</comment>
<dbReference type="PANTHER" id="PTHR32154:SF0">
    <property type="entry name" value="PYRUVATE-FLAVODOXIN OXIDOREDUCTASE-RELATED"/>
    <property type="match status" value="1"/>
</dbReference>
<keyword evidence="2" id="KW-0560">Oxidoreductase</keyword>
<dbReference type="EMBL" id="DRTU01000268">
    <property type="protein sequence ID" value="HHI01117.1"/>
    <property type="molecule type" value="Genomic_DNA"/>
</dbReference>
<dbReference type="SUPFAM" id="SSF52922">
    <property type="entry name" value="TK C-terminal domain-like"/>
    <property type="match status" value="1"/>
</dbReference>
<name>A0A7C5JXA5_THELI</name>
<dbReference type="CDD" id="cd07034">
    <property type="entry name" value="TPP_PYR_PFOR_IOR-alpha_like"/>
    <property type="match status" value="1"/>
</dbReference>
<dbReference type="GO" id="GO:0019752">
    <property type="term" value="P:carboxylic acid metabolic process"/>
    <property type="evidence" value="ECO:0007669"/>
    <property type="project" value="UniProtKB-ARBA"/>
</dbReference>
<dbReference type="SUPFAM" id="SSF52518">
    <property type="entry name" value="Thiamin diphosphate-binding fold (THDP-binding)"/>
    <property type="match status" value="1"/>
</dbReference>
<dbReference type="GO" id="GO:0016903">
    <property type="term" value="F:oxidoreductase activity, acting on the aldehyde or oxo group of donors"/>
    <property type="evidence" value="ECO:0007669"/>
    <property type="project" value="UniProtKB-ARBA"/>
</dbReference>
<dbReference type="GO" id="GO:0044272">
    <property type="term" value="P:sulfur compound biosynthetic process"/>
    <property type="evidence" value="ECO:0007669"/>
    <property type="project" value="UniProtKB-ARBA"/>
</dbReference>
<dbReference type="FunFam" id="3.40.50.920:FF:000010">
    <property type="entry name" value="Pyruvate ferredoxin oxidoreductase, alpha subunit"/>
    <property type="match status" value="1"/>
</dbReference>
<dbReference type="Pfam" id="PF17147">
    <property type="entry name" value="PFOR_II"/>
    <property type="match status" value="1"/>
</dbReference>
<evidence type="ECO:0000259" key="3">
    <source>
        <dbReference type="Pfam" id="PF01855"/>
    </source>
</evidence>
<evidence type="ECO:0000259" key="4">
    <source>
        <dbReference type="Pfam" id="PF17147"/>
    </source>
</evidence>
<evidence type="ECO:0000256" key="1">
    <source>
        <dbReference type="ARBA" id="ARBA00011595"/>
    </source>
</evidence>
<gene>
    <name evidence="5" type="primary">porA</name>
    <name evidence="5" type="ORF">ENL40_06610</name>
</gene>
<organism evidence="5">
    <name type="scientific">Thermococcus litoralis</name>
    <dbReference type="NCBI Taxonomy" id="2265"/>
    <lineage>
        <taxon>Archaea</taxon>
        <taxon>Methanobacteriati</taxon>
        <taxon>Methanobacteriota</taxon>
        <taxon>Thermococci</taxon>
        <taxon>Thermococcales</taxon>
        <taxon>Thermococcaceae</taxon>
        <taxon>Thermococcus</taxon>
    </lineage>
</organism>
<protein>
    <submittedName>
        <fullName evidence="5">Pyruvate ferredoxin oxidoreductase</fullName>
    </submittedName>
</protein>
<dbReference type="InterPro" id="IPR002880">
    <property type="entry name" value="Pyrv_Fd/Flavodoxin_OxRdtase_N"/>
</dbReference>
<feature type="non-terminal residue" evidence="5">
    <location>
        <position position="410"/>
    </location>
</feature>
<evidence type="ECO:0000313" key="5">
    <source>
        <dbReference type="EMBL" id="HHI01117.1"/>
    </source>
</evidence>
<feature type="domain" description="Pyruvate:ferredoxin oxidoreductase core" evidence="4">
    <location>
        <begin position="264"/>
        <end position="369"/>
    </location>
</feature>
<dbReference type="Gene3D" id="3.40.50.920">
    <property type="match status" value="1"/>
</dbReference>
<dbReference type="FunFam" id="3.40.50.970:FF:000012">
    <property type="entry name" value="Pyruvate:ferredoxin (Flavodoxin) oxidoreductase"/>
    <property type="match status" value="1"/>
</dbReference>
<dbReference type="PANTHER" id="PTHR32154">
    <property type="entry name" value="PYRUVATE-FLAVODOXIN OXIDOREDUCTASE-RELATED"/>
    <property type="match status" value="1"/>
</dbReference>
<proteinExistence type="predicted"/>
<dbReference type="Gene3D" id="3.40.50.970">
    <property type="match status" value="1"/>
</dbReference>
<evidence type="ECO:0000256" key="2">
    <source>
        <dbReference type="ARBA" id="ARBA00023002"/>
    </source>
</evidence>
<comment type="subunit">
    <text evidence="1">Heterotetramer of one alpha, one beta, one delta and one gamma chain.</text>
</comment>
<dbReference type="Proteomes" id="UP000886217">
    <property type="component" value="Unassembled WGS sequence"/>
</dbReference>
<dbReference type="Pfam" id="PF01855">
    <property type="entry name" value="POR_N"/>
    <property type="match status" value="1"/>
</dbReference>
<dbReference type="InterPro" id="IPR029061">
    <property type="entry name" value="THDP-binding"/>
</dbReference>
<reference evidence="5" key="1">
    <citation type="journal article" date="2020" name="mSystems">
        <title>Genome- and Community-Level Interaction Insights into Carbon Utilization and Element Cycling Functions of Hydrothermarchaeota in Hydrothermal Sediment.</title>
        <authorList>
            <person name="Zhou Z."/>
            <person name="Liu Y."/>
            <person name="Xu W."/>
            <person name="Pan J."/>
            <person name="Luo Z.H."/>
            <person name="Li M."/>
        </authorList>
    </citation>
    <scope>NUCLEOTIDE SEQUENCE [LARGE SCALE GENOMIC DNA]</scope>
    <source>
        <strain evidence="5">HyVt-93</strain>
    </source>
</reference>
<dbReference type="InterPro" id="IPR050722">
    <property type="entry name" value="Pyruvate:ferred/Flavod_OxRd"/>
</dbReference>
<feature type="domain" description="Pyruvate flavodoxin/ferredoxin oxidoreductase pyrimidine binding" evidence="3">
    <location>
        <begin position="16"/>
        <end position="236"/>
    </location>
</feature>
<accession>A0A7C5JXA5</accession>